<dbReference type="SUPFAM" id="SSF55729">
    <property type="entry name" value="Acyl-CoA N-acyltransferases (Nat)"/>
    <property type="match status" value="1"/>
</dbReference>
<dbReference type="InterPro" id="IPR016181">
    <property type="entry name" value="Acyl_CoA_acyltransferase"/>
</dbReference>
<comment type="caution">
    <text evidence="2">The sequence shown here is derived from an EMBL/GenBank/DDBJ whole genome shotgun (WGS) entry which is preliminary data.</text>
</comment>
<name>A0ABV9NPM1_9GAMM</name>
<dbReference type="InterPro" id="IPR000182">
    <property type="entry name" value="GNAT_dom"/>
</dbReference>
<proteinExistence type="predicted"/>
<protein>
    <submittedName>
        <fullName evidence="2">GNAT family N-acetyltransferase</fullName>
        <ecNumber evidence="2">2.3.-.-</ecNumber>
    </submittedName>
</protein>
<dbReference type="InterPro" id="IPR051531">
    <property type="entry name" value="N-acetyltransferase"/>
</dbReference>
<dbReference type="Gene3D" id="3.40.630.30">
    <property type="match status" value="1"/>
</dbReference>
<evidence type="ECO:0000259" key="1">
    <source>
        <dbReference type="PROSITE" id="PS51186"/>
    </source>
</evidence>
<dbReference type="Proteomes" id="UP001595892">
    <property type="component" value="Unassembled WGS sequence"/>
</dbReference>
<dbReference type="EC" id="2.3.-.-" evidence="2"/>
<feature type="domain" description="N-acetyltransferase" evidence="1">
    <location>
        <begin position="10"/>
        <end position="171"/>
    </location>
</feature>
<evidence type="ECO:0000313" key="2">
    <source>
        <dbReference type="EMBL" id="MFC4729584.1"/>
    </source>
</evidence>
<evidence type="ECO:0000313" key="3">
    <source>
        <dbReference type="Proteomes" id="UP001595892"/>
    </source>
</evidence>
<dbReference type="PANTHER" id="PTHR43792:SF1">
    <property type="entry name" value="N-ACETYLTRANSFERASE DOMAIN-CONTAINING PROTEIN"/>
    <property type="match status" value="1"/>
</dbReference>
<dbReference type="RefSeq" id="WP_377005610.1">
    <property type="nucleotide sequence ID" value="NZ_JBHSGG010000047.1"/>
</dbReference>
<dbReference type="PROSITE" id="PS51186">
    <property type="entry name" value="GNAT"/>
    <property type="match status" value="1"/>
</dbReference>
<accession>A0ABV9NPM1</accession>
<dbReference type="EMBL" id="JBHSGG010000047">
    <property type="protein sequence ID" value="MFC4729584.1"/>
    <property type="molecule type" value="Genomic_DNA"/>
</dbReference>
<dbReference type="PANTHER" id="PTHR43792">
    <property type="entry name" value="GNAT FAMILY, PUTATIVE (AFU_ORTHOLOGUE AFUA_3G00765)-RELATED-RELATED"/>
    <property type="match status" value="1"/>
</dbReference>
<dbReference type="CDD" id="cd04301">
    <property type="entry name" value="NAT_SF"/>
    <property type="match status" value="1"/>
</dbReference>
<gene>
    <name evidence="2" type="ORF">ACFO3Q_15545</name>
</gene>
<sequence>MTPRLRTPRLVLRPPAADDVEAVFALYSDPEAMRHWSHPPWRSRAQAEAYLGTMRAAAARGTVAVWLAEEGARAVGVATLWFLGDGRNAEVGYLLGRAHWGRGLASELLEAVLADGFGRRRLRHVDADVAAGNLRSLRLLARLGFVPWAARTRIAHDGSPVPGRVLRLEADAFAAPPRAAAPLGGV</sequence>
<keyword evidence="3" id="KW-1185">Reference proteome</keyword>
<reference evidence="3" key="1">
    <citation type="journal article" date="2019" name="Int. J. Syst. Evol. Microbiol.">
        <title>The Global Catalogue of Microorganisms (GCM) 10K type strain sequencing project: providing services to taxonomists for standard genome sequencing and annotation.</title>
        <authorList>
            <consortium name="The Broad Institute Genomics Platform"/>
            <consortium name="The Broad Institute Genome Sequencing Center for Infectious Disease"/>
            <person name="Wu L."/>
            <person name="Ma J."/>
        </authorList>
    </citation>
    <scope>NUCLEOTIDE SEQUENCE [LARGE SCALE GENOMIC DNA]</scope>
    <source>
        <strain evidence="3">CGMCC 1.13574</strain>
    </source>
</reference>
<keyword evidence="2" id="KW-0012">Acyltransferase</keyword>
<dbReference type="GO" id="GO:0016746">
    <property type="term" value="F:acyltransferase activity"/>
    <property type="evidence" value="ECO:0007669"/>
    <property type="project" value="UniProtKB-KW"/>
</dbReference>
<keyword evidence="2" id="KW-0808">Transferase</keyword>
<dbReference type="Pfam" id="PF13302">
    <property type="entry name" value="Acetyltransf_3"/>
    <property type="match status" value="1"/>
</dbReference>
<organism evidence="2 3">
    <name type="scientific">Coralloluteibacterium thermophilum</name>
    <dbReference type="NCBI Taxonomy" id="2707049"/>
    <lineage>
        <taxon>Bacteria</taxon>
        <taxon>Pseudomonadati</taxon>
        <taxon>Pseudomonadota</taxon>
        <taxon>Gammaproteobacteria</taxon>
        <taxon>Lysobacterales</taxon>
        <taxon>Lysobacteraceae</taxon>
        <taxon>Coralloluteibacterium</taxon>
    </lineage>
</organism>